<keyword evidence="12" id="KW-1185">Reference proteome</keyword>
<keyword evidence="4" id="KW-0812">Transmembrane</keyword>
<evidence type="ECO:0000256" key="9">
    <source>
        <dbReference type="ARBA" id="ARBA00023033"/>
    </source>
</evidence>
<evidence type="ECO:0000256" key="6">
    <source>
        <dbReference type="ARBA" id="ARBA00022989"/>
    </source>
</evidence>
<dbReference type="SUPFAM" id="SSF48264">
    <property type="entry name" value="Cytochrome P450"/>
    <property type="match status" value="1"/>
</dbReference>
<evidence type="ECO:0000313" key="11">
    <source>
        <dbReference type="EMBL" id="KAK2982185.1"/>
    </source>
</evidence>
<name>A0AA88UF35_9ASTE</name>
<dbReference type="InterPro" id="IPR050665">
    <property type="entry name" value="Cytochrome_P450_Monooxygen"/>
</dbReference>
<evidence type="ECO:0000256" key="7">
    <source>
        <dbReference type="ARBA" id="ARBA00023002"/>
    </source>
</evidence>
<comment type="subcellular location">
    <subcellularLocation>
        <location evidence="1">Membrane</location>
    </subcellularLocation>
</comment>
<evidence type="ECO:0000256" key="1">
    <source>
        <dbReference type="ARBA" id="ARBA00004370"/>
    </source>
</evidence>
<keyword evidence="6" id="KW-1133">Transmembrane helix</keyword>
<evidence type="ECO:0000256" key="10">
    <source>
        <dbReference type="ARBA" id="ARBA00023136"/>
    </source>
</evidence>
<dbReference type="GO" id="GO:0016705">
    <property type="term" value="F:oxidoreductase activity, acting on paired donors, with incorporation or reduction of molecular oxygen"/>
    <property type="evidence" value="ECO:0007669"/>
    <property type="project" value="InterPro"/>
</dbReference>
<dbReference type="GO" id="GO:0004497">
    <property type="term" value="F:monooxygenase activity"/>
    <property type="evidence" value="ECO:0007669"/>
    <property type="project" value="UniProtKB-KW"/>
</dbReference>
<gene>
    <name evidence="11" type="ORF">RJ640_009437</name>
</gene>
<dbReference type="GO" id="GO:0005506">
    <property type="term" value="F:iron ion binding"/>
    <property type="evidence" value="ECO:0007669"/>
    <property type="project" value="InterPro"/>
</dbReference>
<dbReference type="PANTHER" id="PTHR24282">
    <property type="entry name" value="CYTOCHROME P450 FAMILY MEMBER"/>
    <property type="match status" value="1"/>
</dbReference>
<accession>A0AA88UF35</accession>
<dbReference type="Pfam" id="PF00067">
    <property type="entry name" value="p450"/>
    <property type="match status" value="1"/>
</dbReference>
<dbReference type="GO" id="GO:0020037">
    <property type="term" value="F:heme binding"/>
    <property type="evidence" value="ECO:0007669"/>
    <property type="project" value="InterPro"/>
</dbReference>
<dbReference type="Proteomes" id="UP001187471">
    <property type="component" value="Unassembled WGS sequence"/>
</dbReference>
<keyword evidence="8" id="KW-0408">Iron</keyword>
<organism evidence="11 12">
    <name type="scientific">Escallonia rubra</name>
    <dbReference type="NCBI Taxonomy" id="112253"/>
    <lineage>
        <taxon>Eukaryota</taxon>
        <taxon>Viridiplantae</taxon>
        <taxon>Streptophyta</taxon>
        <taxon>Embryophyta</taxon>
        <taxon>Tracheophyta</taxon>
        <taxon>Spermatophyta</taxon>
        <taxon>Magnoliopsida</taxon>
        <taxon>eudicotyledons</taxon>
        <taxon>Gunneridae</taxon>
        <taxon>Pentapetalae</taxon>
        <taxon>asterids</taxon>
        <taxon>campanulids</taxon>
        <taxon>Escalloniales</taxon>
        <taxon>Escalloniaceae</taxon>
        <taxon>Escallonia</taxon>
    </lineage>
</organism>
<evidence type="ECO:0008006" key="13">
    <source>
        <dbReference type="Google" id="ProtNLM"/>
    </source>
</evidence>
<reference evidence="11" key="1">
    <citation type="submission" date="2022-12" db="EMBL/GenBank/DDBJ databases">
        <title>Draft genome assemblies for two species of Escallonia (Escalloniales).</title>
        <authorList>
            <person name="Chanderbali A."/>
            <person name="Dervinis C."/>
            <person name="Anghel I."/>
            <person name="Soltis D."/>
            <person name="Soltis P."/>
            <person name="Zapata F."/>
        </authorList>
    </citation>
    <scope>NUCLEOTIDE SEQUENCE</scope>
    <source>
        <strain evidence="11">UCBG92.1500</strain>
        <tissue evidence="11">Leaf</tissue>
    </source>
</reference>
<keyword evidence="9" id="KW-0503">Monooxygenase</keyword>
<dbReference type="AlphaFoldDB" id="A0AA88UF35"/>
<evidence type="ECO:0000256" key="4">
    <source>
        <dbReference type="ARBA" id="ARBA00022692"/>
    </source>
</evidence>
<evidence type="ECO:0000313" key="12">
    <source>
        <dbReference type="Proteomes" id="UP001187471"/>
    </source>
</evidence>
<dbReference type="InterPro" id="IPR001128">
    <property type="entry name" value="Cyt_P450"/>
</dbReference>
<keyword evidence="10" id="KW-0472">Membrane</keyword>
<dbReference type="GO" id="GO:0016020">
    <property type="term" value="C:membrane"/>
    <property type="evidence" value="ECO:0007669"/>
    <property type="project" value="UniProtKB-SubCell"/>
</dbReference>
<evidence type="ECO:0000256" key="5">
    <source>
        <dbReference type="ARBA" id="ARBA00022723"/>
    </source>
</evidence>
<protein>
    <recommendedName>
        <fullName evidence="13">Cytochrome P450</fullName>
    </recommendedName>
</protein>
<dbReference type="Gene3D" id="1.10.630.10">
    <property type="entry name" value="Cytochrome P450"/>
    <property type="match status" value="1"/>
</dbReference>
<dbReference type="PANTHER" id="PTHR24282:SF211">
    <property type="entry name" value="CYTOCHROME P450-RELATED"/>
    <property type="match status" value="1"/>
</dbReference>
<evidence type="ECO:0000256" key="8">
    <source>
        <dbReference type="ARBA" id="ARBA00023004"/>
    </source>
</evidence>
<evidence type="ECO:0000256" key="2">
    <source>
        <dbReference type="ARBA" id="ARBA00010617"/>
    </source>
</evidence>
<dbReference type="InterPro" id="IPR036396">
    <property type="entry name" value="Cyt_P450_sf"/>
</dbReference>
<proteinExistence type="inferred from homology"/>
<keyword evidence="5" id="KW-0479">Metal-binding</keyword>
<keyword evidence="7" id="KW-0560">Oxidoreductase</keyword>
<dbReference type="EMBL" id="JAVXUO010001451">
    <property type="protein sequence ID" value="KAK2982185.1"/>
    <property type="molecule type" value="Genomic_DNA"/>
</dbReference>
<comment type="similarity">
    <text evidence="2">Belongs to the cytochrome P450 family.</text>
</comment>
<comment type="caution">
    <text evidence="11">The sequence shown here is derived from an EMBL/GenBank/DDBJ whole genome shotgun (WGS) entry which is preliminary data.</text>
</comment>
<evidence type="ECO:0000256" key="3">
    <source>
        <dbReference type="ARBA" id="ARBA00022617"/>
    </source>
</evidence>
<keyword evidence="3" id="KW-0349">Heme</keyword>
<sequence length="136" mass="15260">MRRLTSEAESKSKPFNHDSLHRVAPHYHEWAEMYGKTFLYWFGVKPRLTLADPDSIKEVLPNSTSGSFDKLGFNSLSEMLFGRGLAGLKGKTWVVRRKLASQAFNMEVVKAAPQQAFGKNIRHLVKLSGLQVGGLI</sequence>